<keyword evidence="2" id="KW-1015">Disulfide bond</keyword>
<dbReference type="InParanoid" id="A0A3B1KBZ2"/>
<reference evidence="4" key="4">
    <citation type="submission" date="2025-09" db="UniProtKB">
        <authorList>
            <consortium name="Ensembl"/>
        </authorList>
    </citation>
    <scope>IDENTIFICATION</scope>
</reference>
<evidence type="ECO:0000256" key="1">
    <source>
        <dbReference type="ARBA" id="ARBA00022729"/>
    </source>
</evidence>
<reference evidence="5" key="1">
    <citation type="submission" date="2013-03" db="EMBL/GenBank/DDBJ databases">
        <authorList>
            <person name="Jeffery W."/>
            <person name="Warren W."/>
            <person name="Wilson R.K."/>
        </authorList>
    </citation>
    <scope>NUCLEOTIDE SEQUENCE</scope>
    <source>
        <strain evidence="5">female</strain>
    </source>
</reference>
<dbReference type="GeneTree" id="ENSGT00940000156038"/>
<evidence type="ECO:0000313" key="5">
    <source>
        <dbReference type="Proteomes" id="UP000018467"/>
    </source>
</evidence>
<organism evidence="4 5">
    <name type="scientific">Astyanax mexicanus</name>
    <name type="common">Blind cave fish</name>
    <name type="synonym">Astyanax fasciatus mexicanus</name>
    <dbReference type="NCBI Taxonomy" id="7994"/>
    <lineage>
        <taxon>Eukaryota</taxon>
        <taxon>Metazoa</taxon>
        <taxon>Chordata</taxon>
        <taxon>Craniata</taxon>
        <taxon>Vertebrata</taxon>
        <taxon>Euteleostomi</taxon>
        <taxon>Actinopterygii</taxon>
        <taxon>Neopterygii</taxon>
        <taxon>Teleostei</taxon>
        <taxon>Ostariophysi</taxon>
        <taxon>Characiformes</taxon>
        <taxon>Characoidei</taxon>
        <taxon>Acestrorhamphidae</taxon>
        <taxon>Acestrorhamphinae</taxon>
        <taxon>Astyanax</taxon>
    </lineage>
</organism>
<protein>
    <recommendedName>
        <fullName evidence="3">UMOD/GP2/OIT3-like D8C domain-containing protein</fullName>
    </recommendedName>
</protein>
<feature type="domain" description="UMOD/GP2/OIT3-like D8C" evidence="3">
    <location>
        <begin position="462"/>
        <end position="548"/>
    </location>
</feature>
<dbReference type="PANTHER" id="PTHR36191:SF4">
    <property type="entry name" value="VWFD DOMAIN-CONTAINING PROTEIN"/>
    <property type="match status" value="1"/>
</dbReference>
<dbReference type="STRING" id="7994.ENSAMXP00000051204"/>
<sequence length="748" mass="83774">MFSSLLRALLSASGILCILLFNVIQYTSKIIVVDTPSYDPCSNYTSLDQSWRGTNETGGSNCDIYTNWNGWYRLLYNGMSTQMPESCVNVSRCGTNIPLWLSGSHPQISDGIVTRGICGNSGSDCCYSRSNPIQVKACPGNYYVYRLVKPTVSLPMPAYCAATGDPCYNYTALDQPWRSTNATGLRICDARFNGNGWYRLLYNGMNIRMPESCTNYYSCGTYITFWLNGPHPQISDGIVTRQACGSGIKACPGNYYVYEFVKPNVCNAAYCSVSSVSTVNTANITSDPCSVYRNFSSNGRNPIPYYYYSSVYDDTLVEWNGWYRLYLQGSSAQIPELHWCSSYMACGGYAALLLEGPHPLPEDGIVTRDIYGFYPDTSGSKQCIKNSRSNPIQVKACPGNYYVYRLVKPPVSLPMPTYCAVVVDTPSYDPCSNYTSLDQSWRGTNETVGYNCDRSTNWNGWYRLLYNGMSTQMPESCVNVSRCGTDVPLWLSGSHPQISDGIVTRGICGNYGSDCCFFRSFPIRVKACPGNYYVYEFVKTIFCYSAYCNSNIQTARPPVCWSLVPSVTPTGDPCYNYTALDQPWRVTNVTGLWICDGFTGNGWYRLLYYGMNIRMPENCTTFDSCGTFVTVWLNGSHPQISDGIVTRQACESWWRYHGCCDYSVSIRVKACPGNYYVYEFVRTNFCPGAYCAARNLPFQARNLSFQARNLPFQSRDLPFQACNLPFCHSKNVTCNSQHLTCHSAIPSP</sequence>
<feature type="domain" description="UMOD/GP2/OIT3-like D8C" evidence="3">
    <location>
        <begin position="604"/>
        <end position="692"/>
    </location>
</feature>
<proteinExistence type="predicted"/>
<keyword evidence="5" id="KW-1185">Reference proteome</keyword>
<reference evidence="4" key="3">
    <citation type="submission" date="2025-08" db="UniProtKB">
        <authorList>
            <consortium name="Ensembl"/>
        </authorList>
    </citation>
    <scope>IDENTIFICATION</scope>
</reference>
<dbReference type="InterPro" id="IPR057774">
    <property type="entry name" value="D8C_UMOD/GP2/OIT3-like"/>
</dbReference>
<keyword evidence="1" id="KW-0732">Signal</keyword>
<dbReference type="Proteomes" id="UP000018467">
    <property type="component" value="Unassembled WGS sequence"/>
</dbReference>
<feature type="domain" description="UMOD/GP2/OIT3-like D8C" evidence="3">
    <location>
        <begin position="198"/>
        <end position="272"/>
    </location>
</feature>
<dbReference type="PANTHER" id="PTHR36191">
    <property type="entry name" value="ENDO/EXONUCLEASE/PHOSPHATASE DOMAIN-CONTAINING PROTEIN-RELATED"/>
    <property type="match status" value="1"/>
</dbReference>
<reference evidence="5" key="2">
    <citation type="journal article" date="2014" name="Nat. Commun.">
        <title>The cavefish genome reveals candidate genes for eye loss.</title>
        <authorList>
            <person name="McGaugh S.E."/>
            <person name="Gross J.B."/>
            <person name="Aken B."/>
            <person name="Blin M."/>
            <person name="Borowsky R."/>
            <person name="Chalopin D."/>
            <person name="Hinaux H."/>
            <person name="Jeffery W.R."/>
            <person name="Keene A."/>
            <person name="Ma L."/>
            <person name="Minx P."/>
            <person name="Murphy D."/>
            <person name="O'Quin K.E."/>
            <person name="Retaux S."/>
            <person name="Rohner N."/>
            <person name="Searle S.M."/>
            <person name="Stahl B.A."/>
            <person name="Tabin C."/>
            <person name="Volff J.N."/>
            <person name="Yoshizawa M."/>
            <person name="Warren W.C."/>
        </authorList>
    </citation>
    <scope>NUCLEOTIDE SEQUENCE [LARGE SCALE GENOMIC DNA]</scope>
    <source>
        <strain evidence="5">female</strain>
    </source>
</reference>
<evidence type="ECO:0000256" key="2">
    <source>
        <dbReference type="ARBA" id="ARBA00023157"/>
    </source>
</evidence>
<dbReference type="Ensembl" id="ENSAMXT00000051283.1">
    <property type="protein sequence ID" value="ENSAMXP00000051204.1"/>
    <property type="gene ID" value="ENSAMXG00000032141.1"/>
</dbReference>
<accession>A0A3B1KBZ2</accession>
<dbReference type="Pfam" id="PF23283">
    <property type="entry name" value="D8C_UMOD"/>
    <property type="match status" value="5"/>
</dbReference>
<dbReference type="AlphaFoldDB" id="A0A3B1KBZ2"/>
<name>A0A3B1KBZ2_ASTMX</name>
<feature type="domain" description="UMOD/GP2/OIT3-like D8C" evidence="3">
    <location>
        <begin position="323"/>
        <end position="411"/>
    </location>
</feature>
<feature type="domain" description="UMOD/GP2/OIT3-like D8C" evidence="3">
    <location>
        <begin position="72"/>
        <end position="161"/>
    </location>
</feature>
<evidence type="ECO:0000313" key="4">
    <source>
        <dbReference type="Ensembl" id="ENSAMXP00000051204.1"/>
    </source>
</evidence>
<evidence type="ECO:0000259" key="3">
    <source>
        <dbReference type="Pfam" id="PF23283"/>
    </source>
</evidence>